<feature type="transmembrane region" description="Helical" evidence="1">
    <location>
        <begin position="247"/>
        <end position="268"/>
    </location>
</feature>
<evidence type="ECO:0000256" key="1">
    <source>
        <dbReference type="SAM" id="Phobius"/>
    </source>
</evidence>
<name>V7PGB1_PLAYE</name>
<accession>V7PGB1</accession>
<dbReference type="NCBIfam" id="TIGR01590">
    <property type="entry name" value="yir-bir-cir_Pla"/>
    <property type="match status" value="1"/>
</dbReference>
<keyword evidence="3" id="KW-1185">Reference proteome</keyword>
<dbReference type="EMBL" id="KI635797">
    <property type="protein sequence ID" value="ETB57383.1"/>
    <property type="molecule type" value="Genomic_DNA"/>
</dbReference>
<dbReference type="Pfam" id="PF06022">
    <property type="entry name" value="Cir_Bir_Yir"/>
    <property type="match status" value="1"/>
</dbReference>
<proteinExistence type="predicted"/>
<dbReference type="InterPro" id="IPR006477">
    <property type="entry name" value="Yir_bir_cir"/>
</dbReference>
<keyword evidence="1" id="KW-0472">Membrane</keyword>
<dbReference type="Proteomes" id="UP000018538">
    <property type="component" value="Unassembled WGS sequence"/>
</dbReference>
<dbReference type="OrthoDB" id="373135at2759"/>
<organism evidence="2 3">
    <name type="scientific">Plasmodium yoelii 17X</name>
    <dbReference type="NCBI Taxonomy" id="1323249"/>
    <lineage>
        <taxon>Eukaryota</taxon>
        <taxon>Sar</taxon>
        <taxon>Alveolata</taxon>
        <taxon>Apicomplexa</taxon>
        <taxon>Aconoidasida</taxon>
        <taxon>Haemosporida</taxon>
        <taxon>Plasmodiidae</taxon>
        <taxon>Plasmodium</taxon>
        <taxon>Plasmodium (Vinckeia)</taxon>
    </lineage>
</organism>
<keyword evidence="1" id="KW-0812">Transmembrane</keyword>
<evidence type="ECO:0000313" key="2">
    <source>
        <dbReference type="EMBL" id="ETB57383.1"/>
    </source>
</evidence>
<sequence length="294" mass="34040">MDDTLCGKINFLRMHLPDELSGNAKIEFNKIKDFQKYCSSDNCNTEIDKITVGFLWLLGEYFTKYPSKSGVKDYNKPFFLYIILWLSYKLNQNREKTFTTINDFYTNHVKNGGKYGNFNSDSFRFTSLDEFIEEHKDLLNIDIKDLSKFYDASKLICNMYGNVAQNQTDNILSNNVNDFANQYTELNNKYNDKGASHSKILSALSTDYNNIKEKRKNYQTLPEITEFSALASKSGVTSSSSSIGNKLFTVLSIFGAIAFFLGISYKYSLFGFRKRFKKQQIREKIKNIKKKMIN</sequence>
<dbReference type="AlphaFoldDB" id="V7PGB1"/>
<reference evidence="2 3" key="1">
    <citation type="submission" date="2013-11" db="EMBL/GenBank/DDBJ databases">
        <title>The Genome Sequence of Plasmodium yoelii 17X.</title>
        <authorList>
            <consortium name="The Broad Institute Genomics Platform"/>
            <consortium name="The Broad Institute Genome Sequencing Center for Infectious Disease"/>
            <person name="Neafsey D."/>
            <person name="Adams J."/>
            <person name="Walker B."/>
            <person name="Young S.K."/>
            <person name="Zeng Q."/>
            <person name="Gargeya S."/>
            <person name="Fitzgerald M."/>
            <person name="Haas B."/>
            <person name="Abouelleil A."/>
            <person name="Alvarado L."/>
            <person name="Chapman S.B."/>
            <person name="Gainer-Dewar J."/>
            <person name="Goldberg J."/>
            <person name="Griggs A."/>
            <person name="Gujja S."/>
            <person name="Hansen M."/>
            <person name="Howarth C."/>
            <person name="Imamovic A."/>
            <person name="Ireland A."/>
            <person name="Larimer J."/>
            <person name="McCowan C."/>
            <person name="Murphy C."/>
            <person name="Pearson M."/>
            <person name="Poon T.W."/>
            <person name="Priest M."/>
            <person name="Roberts A."/>
            <person name="Saif S."/>
            <person name="Shea T."/>
            <person name="Sykes S."/>
            <person name="Wortman J."/>
            <person name="Nusbaum C."/>
            <person name="Birren B."/>
        </authorList>
    </citation>
    <scope>NUCLEOTIDE SEQUENCE [LARGE SCALE GENOMIC DNA]</scope>
    <source>
        <strain evidence="2 3">17X</strain>
    </source>
</reference>
<evidence type="ECO:0008006" key="4">
    <source>
        <dbReference type="Google" id="ProtNLM"/>
    </source>
</evidence>
<keyword evidence="1" id="KW-1133">Transmembrane helix</keyword>
<evidence type="ECO:0000313" key="3">
    <source>
        <dbReference type="Proteomes" id="UP000018538"/>
    </source>
</evidence>
<gene>
    <name evidence="2" type="ORF">YYC_04785</name>
</gene>
<protein>
    <recommendedName>
        <fullName evidence="4">YIR protein</fullName>
    </recommendedName>
</protein>